<accession>A0A2R4XFI5</accession>
<dbReference type="AlphaFoldDB" id="A0A2R4XFI5"/>
<evidence type="ECO:0000313" key="1">
    <source>
        <dbReference type="EMBL" id="AWB32565.1"/>
    </source>
</evidence>
<name>A0A2R4XFI5_9BURK</name>
<dbReference type="EMBL" id="CP028901">
    <property type="protein sequence ID" value="AWB32565.1"/>
    <property type="molecule type" value="Genomic_DNA"/>
</dbReference>
<protein>
    <submittedName>
        <fullName evidence="1">Uncharacterized protein</fullName>
    </submittedName>
</protein>
<evidence type="ECO:0000313" key="2">
    <source>
        <dbReference type="Proteomes" id="UP000244571"/>
    </source>
</evidence>
<dbReference type="Proteomes" id="UP000244571">
    <property type="component" value="Chromosome"/>
</dbReference>
<gene>
    <name evidence="1" type="ORF">DBV39_01245</name>
</gene>
<organism evidence="1 2">
    <name type="scientific">Orrella marina</name>
    <dbReference type="NCBI Taxonomy" id="2163011"/>
    <lineage>
        <taxon>Bacteria</taxon>
        <taxon>Pseudomonadati</taxon>
        <taxon>Pseudomonadota</taxon>
        <taxon>Betaproteobacteria</taxon>
        <taxon>Burkholderiales</taxon>
        <taxon>Alcaligenaceae</taxon>
        <taxon>Orrella</taxon>
    </lineage>
</organism>
<reference evidence="1 2" key="1">
    <citation type="submission" date="2018-04" db="EMBL/GenBank/DDBJ databases">
        <title>Bordetella sp. HZ20 isolated from seawater.</title>
        <authorList>
            <person name="Sun C."/>
        </authorList>
    </citation>
    <scope>NUCLEOTIDE SEQUENCE [LARGE SCALE GENOMIC DNA]</scope>
    <source>
        <strain evidence="1 2">HZ20</strain>
    </source>
</reference>
<dbReference type="KEGG" id="boz:DBV39_01245"/>
<keyword evidence="2" id="KW-1185">Reference proteome</keyword>
<proteinExistence type="predicted"/>
<sequence length="99" mass="11687">MNLISLKEWLTTFLVIMRMQKKAFSFMIKTTQGHRFFIELEGRCIGILTVPKYVVKDVFQGVLRLLSALHQRRAMLCWCLVILAILQHMEEIFLTRSRS</sequence>